<evidence type="ECO:0000259" key="9">
    <source>
        <dbReference type="PROSITE" id="PS50878"/>
    </source>
</evidence>
<proteinExistence type="predicted"/>
<dbReference type="CDD" id="cd01647">
    <property type="entry name" value="RT_LTR"/>
    <property type="match status" value="1"/>
</dbReference>
<dbReference type="InterPro" id="IPR051320">
    <property type="entry name" value="Viral_Replic_Matur_Polypro"/>
</dbReference>
<dbReference type="PANTHER" id="PTHR33064">
    <property type="entry name" value="POL PROTEIN"/>
    <property type="match status" value="1"/>
</dbReference>
<organism evidence="10 11">
    <name type="scientific">Rotaria magnacalcarata</name>
    <dbReference type="NCBI Taxonomy" id="392030"/>
    <lineage>
        <taxon>Eukaryota</taxon>
        <taxon>Metazoa</taxon>
        <taxon>Spiralia</taxon>
        <taxon>Gnathifera</taxon>
        <taxon>Rotifera</taxon>
        <taxon>Eurotatoria</taxon>
        <taxon>Bdelloidea</taxon>
        <taxon>Philodinida</taxon>
        <taxon>Philodinidae</taxon>
        <taxon>Rotaria</taxon>
    </lineage>
</organism>
<dbReference type="FunFam" id="3.10.20.370:FF:000001">
    <property type="entry name" value="Retrovirus-related Pol polyprotein from transposon 17.6-like protein"/>
    <property type="match status" value="1"/>
</dbReference>
<keyword evidence="5" id="KW-0064">Aspartyl protease</keyword>
<dbReference type="InterPro" id="IPR000477">
    <property type="entry name" value="RT_dom"/>
</dbReference>
<dbReference type="InterPro" id="IPR043502">
    <property type="entry name" value="DNA/RNA_pol_sf"/>
</dbReference>
<keyword evidence="2" id="KW-0808">Transferase</keyword>
<evidence type="ECO:0000256" key="7">
    <source>
        <dbReference type="ARBA" id="ARBA00022801"/>
    </source>
</evidence>
<feature type="non-terminal residue" evidence="10">
    <location>
        <position position="1"/>
    </location>
</feature>
<dbReference type="InterPro" id="IPR041373">
    <property type="entry name" value="RT_RNaseH"/>
</dbReference>
<dbReference type="GO" id="GO:0004190">
    <property type="term" value="F:aspartic-type endopeptidase activity"/>
    <property type="evidence" value="ECO:0007669"/>
    <property type="project" value="UniProtKB-KW"/>
</dbReference>
<evidence type="ECO:0000256" key="8">
    <source>
        <dbReference type="ARBA" id="ARBA00022918"/>
    </source>
</evidence>
<gene>
    <name evidence="10" type="ORF">SMN809_LOCUS59345</name>
</gene>
<dbReference type="SUPFAM" id="SSF56672">
    <property type="entry name" value="DNA/RNA polymerases"/>
    <property type="match status" value="1"/>
</dbReference>
<dbReference type="AlphaFoldDB" id="A0A8S3EHS1"/>
<dbReference type="Gene3D" id="3.30.70.270">
    <property type="match status" value="1"/>
</dbReference>
<evidence type="ECO:0000256" key="5">
    <source>
        <dbReference type="ARBA" id="ARBA00022750"/>
    </source>
</evidence>
<dbReference type="EMBL" id="CAJOBI010226051">
    <property type="protein sequence ID" value="CAF5053373.1"/>
    <property type="molecule type" value="Genomic_DNA"/>
</dbReference>
<evidence type="ECO:0000313" key="11">
    <source>
        <dbReference type="Proteomes" id="UP000676336"/>
    </source>
</evidence>
<dbReference type="GO" id="GO:0003964">
    <property type="term" value="F:RNA-directed DNA polymerase activity"/>
    <property type="evidence" value="ECO:0007669"/>
    <property type="project" value="UniProtKB-KW"/>
</dbReference>
<evidence type="ECO:0000256" key="4">
    <source>
        <dbReference type="ARBA" id="ARBA00022722"/>
    </source>
</evidence>
<dbReference type="Pfam" id="PF17917">
    <property type="entry name" value="RT_RNaseH"/>
    <property type="match status" value="1"/>
</dbReference>
<keyword evidence="3" id="KW-0548">Nucleotidyltransferase</keyword>
<dbReference type="Gene3D" id="3.10.20.370">
    <property type="match status" value="1"/>
</dbReference>
<evidence type="ECO:0000256" key="1">
    <source>
        <dbReference type="ARBA" id="ARBA00022670"/>
    </source>
</evidence>
<dbReference type="Proteomes" id="UP000676336">
    <property type="component" value="Unassembled WGS sequence"/>
</dbReference>
<evidence type="ECO:0000256" key="2">
    <source>
        <dbReference type="ARBA" id="ARBA00022679"/>
    </source>
</evidence>
<evidence type="ECO:0000313" key="10">
    <source>
        <dbReference type="EMBL" id="CAF5053373.1"/>
    </source>
</evidence>
<dbReference type="Pfam" id="PF00078">
    <property type="entry name" value="RVT_1"/>
    <property type="match status" value="1"/>
</dbReference>
<comment type="caution">
    <text evidence="10">The sequence shown here is derived from an EMBL/GenBank/DDBJ whole genome shotgun (WGS) entry which is preliminary data.</text>
</comment>
<evidence type="ECO:0000256" key="6">
    <source>
        <dbReference type="ARBA" id="ARBA00022759"/>
    </source>
</evidence>
<feature type="domain" description="Reverse transcriptase" evidence="9">
    <location>
        <begin position="1"/>
        <end position="83"/>
    </location>
</feature>
<sequence length="266" mass="30856">VLPQGVTNGPPAFQRIVSQILGPTRWQYSLAYLDDVIIYSTTFDQHLYHLDDILNRLNDANFRLNINKCQIAQTAIDYLGHHIEHSNIRPNADNIRALVETRQPTTAKEAFRFLEAAEYYQQREKKSQATPITLSDDALDAFNKLKKILTNDLILRIPDQNLPFKIQTDASKIGIGAVLMQTHSHGDLPVAYLSKKFTPAQMNWPATEQECYAIIYAIEKWHKYLDGRSFIIETDHKPLLRFNLKQQLNSKCERWRLKLQQYQFTV</sequence>
<keyword evidence="4" id="KW-0540">Nuclease</keyword>
<dbReference type="InterPro" id="IPR043128">
    <property type="entry name" value="Rev_trsase/Diguanyl_cyclase"/>
</dbReference>
<dbReference type="PANTHER" id="PTHR33064:SF37">
    <property type="entry name" value="RIBONUCLEASE H"/>
    <property type="match status" value="1"/>
</dbReference>
<dbReference type="FunFam" id="3.30.70.270:FF:000003">
    <property type="entry name" value="Transposon Ty3-G Gag-Pol polyprotein"/>
    <property type="match status" value="1"/>
</dbReference>
<evidence type="ECO:0000256" key="3">
    <source>
        <dbReference type="ARBA" id="ARBA00022695"/>
    </source>
</evidence>
<dbReference type="CDD" id="cd09274">
    <property type="entry name" value="RNase_HI_RT_Ty3"/>
    <property type="match status" value="1"/>
</dbReference>
<accession>A0A8S3EHS1</accession>
<keyword evidence="8" id="KW-0695">RNA-directed DNA polymerase</keyword>
<dbReference type="GO" id="GO:0006508">
    <property type="term" value="P:proteolysis"/>
    <property type="evidence" value="ECO:0007669"/>
    <property type="project" value="UniProtKB-KW"/>
</dbReference>
<dbReference type="GO" id="GO:0004519">
    <property type="term" value="F:endonuclease activity"/>
    <property type="evidence" value="ECO:0007669"/>
    <property type="project" value="UniProtKB-KW"/>
</dbReference>
<name>A0A8S3EHS1_9BILA</name>
<dbReference type="PROSITE" id="PS50878">
    <property type="entry name" value="RT_POL"/>
    <property type="match status" value="1"/>
</dbReference>
<keyword evidence="7" id="KW-0378">Hydrolase</keyword>
<keyword evidence="1" id="KW-0645">Protease</keyword>
<reference evidence="10" key="1">
    <citation type="submission" date="2021-02" db="EMBL/GenBank/DDBJ databases">
        <authorList>
            <person name="Nowell W R."/>
        </authorList>
    </citation>
    <scope>NUCLEOTIDE SEQUENCE</scope>
</reference>
<protein>
    <recommendedName>
        <fullName evidence="9">Reverse transcriptase domain-containing protein</fullName>
    </recommendedName>
</protein>
<keyword evidence="6" id="KW-0255">Endonuclease</keyword>